<keyword evidence="2" id="KW-1185">Reference proteome</keyword>
<evidence type="ECO:0000313" key="1">
    <source>
        <dbReference type="EMBL" id="CAG8534376.1"/>
    </source>
</evidence>
<name>A0A9N9AL02_9GLOM</name>
<evidence type="ECO:0000313" key="2">
    <source>
        <dbReference type="Proteomes" id="UP000789508"/>
    </source>
</evidence>
<dbReference type="OrthoDB" id="10347875at2759"/>
<dbReference type="Proteomes" id="UP000789508">
    <property type="component" value="Unassembled WGS sequence"/>
</dbReference>
<proteinExistence type="predicted"/>
<accession>A0A9N9AL02</accession>
<gene>
    <name evidence="1" type="ORF">ALEPTO_LOCUS5097</name>
</gene>
<sequence>MTAMQTEDVDDFSFLISQLQELRNCIDIIWSNTYEAVNKHGAGGGHSNAIRGKIPRESADYQKEAIKAAHVEFNEIMNQVYMVVQDAKYTLHQEYLLEKQKEAGAASSSTMTGIEIASDSAANQELAKAKQRKKFQELRKALGIIQGNAKDDELQEMKAEKGKSFAAAATSSSSSVSMKIDDPEIIKIE</sequence>
<reference evidence="1" key="1">
    <citation type="submission" date="2021-06" db="EMBL/GenBank/DDBJ databases">
        <authorList>
            <person name="Kallberg Y."/>
            <person name="Tangrot J."/>
            <person name="Rosling A."/>
        </authorList>
    </citation>
    <scope>NUCLEOTIDE SEQUENCE</scope>
    <source>
        <strain evidence="1">FL130A</strain>
    </source>
</reference>
<organism evidence="1 2">
    <name type="scientific">Ambispora leptoticha</name>
    <dbReference type="NCBI Taxonomy" id="144679"/>
    <lineage>
        <taxon>Eukaryota</taxon>
        <taxon>Fungi</taxon>
        <taxon>Fungi incertae sedis</taxon>
        <taxon>Mucoromycota</taxon>
        <taxon>Glomeromycotina</taxon>
        <taxon>Glomeromycetes</taxon>
        <taxon>Archaeosporales</taxon>
        <taxon>Ambisporaceae</taxon>
        <taxon>Ambispora</taxon>
    </lineage>
</organism>
<dbReference type="EMBL" id="CAJVPS010001341">
    <property type="protein sequence ID" value="CAG8534376.1"/>
    <property type="molecule type" value="Genomic_DNA"/>
</dbReference>
<comment type="caution">
    <text evidence="1">The sequence shown here is derived from an EMBL/GenBank/DDBJ whole genome shotgun (WGS) entry which is preliminary data.</text>
</comment>
<dbReference type="AlphaFoldDB" id="A0A9N9AL02"/>
<protein>
    <submittedName>
        <fullName evidence="1">6627_t:CDS:1</fullName>
    </submittedName>
</protein>